<comment type="caution">
    <text evidence="1">The sequence shown here is derived from an EMBL/GenBank/DDBJ whole genome shotgun (WGS) entry which is preliminary data.</text>
</comment>
<organism evidence="1 2">
    <name type="scientific">Suillus discolor</name>
    <dbReference type="NCBI Taxonomy" id="1912936"/>
    <lineage>
        <taxon>Eukaryota</taxon>
        <taxon>Fungi</taxon>
        <taxon>Dikarya</taxon>
        <taxon>Basidiomycota</taxon>
        <taxon>Agaricomycotina</taxon>
        <taxon>Agaricomycetes</taxon>
        <taxon>Agaricomycetidae</taxon>
        <taxon>Boletales</taxon>
        <taxon>Suillineae</taxon>
        <taxon>Suillaceae</taxon>
        <taxon>Suillus</taxon>
    </lineage>
</organism>
<feature type="non-terminal residue" evidence="1">
    <location>
        <position position="902"/>
    </location>
</feature>
<reference evidence="1" key="1">
    <citation type="journal article" date="2020" name="New Phytol.">
        <title>Comparative genomics reveals dynamic genome evolution in host specialist ectomycorrhizal fungi.</title>
        <authorList>
            <person name="Lofgren L.A."/>
            <person name="Nguyen N.H."/>
            <person name="Vilgalys R."/>
            <person name="Ruytinx J."/>
            <person name="Liao H.L."/>
            <person name="Branco S."/>
            <person name="Kuo A."/>
            <person name="LaButti K."/>
            <person name="Lipzen A."/>
            <person name="Andreopoulos W."/>
            <person name="Pangilinan J."/>
            <person name="Riley R."/>
            <person name="Hundley H."/>
            <person name="Na H."/>
            <person name="Barry K."/>
            <person name="Grigoriev I.V."/>
            <person name="Stajich J.E."/>
            <person name="Kennedy P.G."/>
        </authorList>
    </citation>
    <scope>NUCLEOTIDE SEQUENCE</scope>
    <source>
        <strain evidence="1">FC423</strain>
    </source>
</reference>
<gene>
    <name evidence="1" type="ORF">F5147DRAFT_585469</name>
</gene>
<dbReference type="RefSeq" id="XP_041287138.1">
    <property type="nucleotide sequence ID" value="XM_041431867.1"/>
</dbReference>
<dbReference type="EMBL" id="JABBWM010000085">
    <property type="protein sequence ID" value="KAG2093312.1"/>
    <property type="molecule type" value="Genomic_DNA"/>
</dbReference>
<dbReference type="OrthoDB" id="2641988at2759"/>
<dbReference type="Proteomes" id="UP000823399">
    <property type="component" value="Unassembled WGS sequence"/>
</dbReference>
<proteinExistence type="predicted"/>
<accession>A0A9P7JNB2</accession>
<dbReference type="PANTHER" id="PTHR31912:SF34">
    <property type="entry name" value="NOTOCHORD-RELATED PROTEIN"/>
    <property type="match status" value="1"/>
</dbReference>
<dbReference type="AlphaFoldDB" id="A0A9P7JNB2"/>
<evidence type="ECO:0000313" key="2">
    <source>
        <dbReference type="Proteomes" id="UP000823399"/>
    </source>
</evidence>
<dbReference type="PANTHER" id="PTHR31912">
    <property type="entry name" value="IP13529P"/>
    <property type="match status" value="1"/>
</dbReference>
<name>A0A9P7JNB2_9AGAM</name>
<keyword evidence="2" id="KW-1185">Reference proteome</keyword>
<protein>
    <submittedName>
        <fullName evidence="1">Uncharacterized protein</fullName>
    </submittedName>
</protein>
<sequence length="902" mass="101223">MYITDLLFSSPRLHFSDAQKWAVITWVKALGAPNVPTLYGLKKCHDRICNQVGHPTEKVKANSANIFYLNSIAKVIAKDYANPLTRMCMQDYPEDGQGSMSQAHHGEKMLNLPDSLAVPSVRVCKKIYFTGELLQQSSQSYFIPERFFQAYLPDGDAAHPEPVILAIGNPVTLTAAGFIVDPKRIIVEVSTFTRTFEEIEEHEFECGFTESSWSYAQHMPNPLRKKSGGHLVLSVPLIIFIDDVSGNVSKQWNKHHVVYMSNAAMPCRMLEKEFCIRFVSSSPHASPLELAKGVKDSIITTAEQGIIAWDCKYEEEIMLVPYGLFNAGDNPMQAEECSHGGLKCNMFCRTCYVSGTMVEKSTDEGYLKIFESGRLREPDDTRKHIYDQIALSKLSGGTEKVKNAVTSSGIRDAASVSIVNHLLVLSKSLRKREAGKPALKEDEVRATLEKEFEDLLCGRPLEEFINPLLGMPGVNIHRDTPTEILHTVLLGIIKYFWGQTVFILEKAHLLNTFRTCLESISTNGLYAPTLGAEYICHYKGSLIGKHFKSLAQVMPYIIYDLVPKTVLNGWTVIGEVVVLLWHTKIDDLETYLAQLSCTIEDFLTISAQCAPSILISKAKFHFLLHIPMYIRRFGPVILFSTEHFESFNHVFRLTCIHSNRQAPSHDTCNMFASHDIIKHVVTGSFWFDAVQKKWVRAGDAVRQYIADHPEQRHLLGLNTANAKAAGFRLPVPTNKGKVVTVPWSQTQSRRIYTNPQNASKHPSSSSSCFVIADLIVATNGDTVTVGGHVILLDEAETLRIGKIIEILAPDSNRMYASHVAIQFLQFLPTVHPTLWVPRMQTITNQEVKSPEQILCAVNIQHDCASSQCVETRSICARQEREQTTRTKQIVKHKETNTFLLNV</sequence>
<evidence type="ECO:0000313" key="1">
    <source>
        <dbReference type="EMBL" id="KAG2093312.1"/>
    </source>
</evidence>
<dbReference type="GeneID" id="64694126"/>